<sequence length="101" mass="11088">MEIMKEALLRHLDRARQSLWDPNKNEHRFGTGFIDPQQIQSAKVVMGAQGARPGQRPNGIDMVLTVPGDELSYSVLRNHSPGPDPVKSVLNVASSQGDVID</sequence>
<proteinExistence type="predicted"/>
<keyword evidence="3" id="KW-1185">Reference proteome</keyword>
<feature type="region of interest" description="Disordered" evidence="1">
    <location>
        <begin position="76"/>
        <end position="101"/>
    </location>
</feature>
<dbReference type="Proteomes" id="UP001175226">
    <property type="component" value="Unassembled WGS sequence"/>
</dbReference>
<name>A0AA39IVL8_9AGAR</name>
<accession>A0AA39IVL8</accession>
<protein>
    <submittedName>
        <fullName evidence="2">Uncharacterized protein</fullName>
    </submittedName>
</protein>
<evidence type="ECO:0000256" key="1">
    <source>
        <dbReference type="SAM" id="MobiDB-lite"/>
    </source>
</evidence>
<evidence type="ECO:0000313" key="2">
    <source>
        <dbReference type="EMBL" id="KAK0430392.1"/>
    </source>
</evidence>
<organism evidence="2 3">
    <name type="scientific">Armillaria borealis</name>
    <dbReference type="NCBI Taxonomy" id="47425"/>
    <lineage>
        <taxon>Eukaryota</taxon>
        <taxon>Fungi</taxon>
        <taxon>Dikarya</taxon>
        <taxon>Basidiomycota</taxon>
        <taxon>Agaricomycotina</taxon>
        <taxon>Agaricomycetes</taxon>
        <taxon>Agaricomycetidae</taxon>
        <taxon>Agaricales</taxon>
        <taxon>Marasmiineae</taxon>
        <taxon>Physalacriaceae</taxon>
        <taxon>Armillaria</taxon>
    </lineage>
</organism>
<reference evidence="2" key="1">
    <citation type="submission" date="2023-06" db="EMBL/GenBank/DDBJ databases">
        <authorList>
            <consortium name="Lawrence Berkeley National Laboratory"/>
            <person name="Ahrendt S."/>
            <person name="Sahu N."/>
            <person name="Indic B."/>
            <person name="Wong-Bajracharya J."/>
            <person name="Merenyi Z."/>
            <person name="Ke H.-M."/>
            <person name="Monk M."/>
            <person name="Kocsube S."/>
            <person name="Drula E."/>
            <person name="Lipzen A."/>
            <person name="Balint B."/>
            <person name="Henrissat B."/>
            <person name="Andreopoulos B."/>
            <person name="Martin F.M."/>
            <person name="Harder C.B."/>
            <person name="Rigling D."/>
            <person name="Ford K.L."/>
            <person name="Foster G.D."/>
            <person name="Pangilinan J."/>
            <person name="Papanicolaou A."/>
            <person name="Barry K."/>
            <person name="LaButti K."/>
            <person name="Viragh M."/>
            <person name="Koriabine M."/>
            <person name="Yan M."/>
            <person name="Riley R."/>
            <person name="Champramary S."/>
            <person name="Plett K.L."/>
            <person name="Tsai I.J."/>
            <person name="Slot J."/>
            <person name="Sipos G."/>
            <person name="Plett J."/>
            <person name="Nagy L.G."/>
            <person name="Grigoriev I.V."/>
        </authorList>
    </citation>
    <scope>NUCLEOTIDE SEQUENCE</scope>
    <source>
        <strain evidence="2">FPL87.14</strain>
    </source>
</reference>
<dbReference type="EMBL" id="JAUEPT010000152">
    <property type="protein sequence ID" value="KAK0430392.1"/>
    <property type="molecule type" value="Genomic_DNA"/>
</dbReference>
<evidence type="ECO:0000313" key="3">
    <source>
        <dbReference type="Proteomes" id="UP001175226"/>
    </source>
</evidence>
<comment type="caution">
    <text evidence="2">The sequence shown here is derived from an EMBL/GenBank/DDBJ whole genome shotgun (WGS) entry which is preliminary data.</text>
</comment>
<feature type="compositionally biased region" description="Polar residues" evidence="1">
    <location>
        <begin position="91"/>
        <end position="101"/>
    </location>
</feature>
<gene>
    <name evidence="2" type="ORF">EV421DRAFT_2025178</name>
</gene>
<dbReference type="AlphaFoldDB" id="A0AA39IVL8"/>